<dbReference type="PANTHER" id="PTHR45786">
    <property type="entry name" value="DNA BINDING PROTEIN-LIKE"/>
    <property type="match status" value="1"/>
</dbReference>
<gene>
    <name evidence="1" type="ORF">RHGRI_027744</name>
</gene>
<organism evidence="1 2">
    <name type="scientific">Rhododendron griersonianum</name>
    <dbReference type="NCBI Taxonomy" id="479676"/>
    <lineage>
        <taxon>Eukaryota</taxon>
        <taxon>Viridiplantae</taxon>
        <taxon>Streptophyta</taxon>
        <taxon>Embryophyta</taxon>
        <taxon>Tracheophyta</taxon>
        <taxon>Spermatophyta</taxon>
        <taxon>Magnoliopsida</taxon>
        <taxon>eudicotyledons</taxon>
        <taxon>Gunneridae</taxon>
        <taxon>Pentapetalae</taxon>
        <taxon>asterids</taxon>
        <taxon>Ericales</taxon>
        <taxon>Ericaceae</taxon>
        <taxon>Ericoideae</taxon>
        <taxon>Rhodoreae</taxon>
        <taxon>Rhododendron</taxon>
    </lineage>
</organism>
<comment type="caution">
    <text evidence="1">The sequence shown here is derived from an EMBL/GenBank/DDBJ whole genome shotgun (WGS) entry which is preliminary data.</text>
</comment>
<protein>
    <submittedName>
        <fullName evidence="1">Uncharacterized protein</fullName>
    </submittedName>
</protein>
<reference evidence="1" key="1">
    <citation type="submission" date="2020-08" db="EMBL/GenBank/DDBJ databases">
        <title>Plant Genome Project.</title>
        <authorList>
            <person name="Zhang R.-G."/>
        </authorList>
    </citation>
    <scope>NUCLEOTIDE SEQUENCE</scope>
    <source>
        <strain evidence="1">WSP0</strain>
        <tissue evidence="1">Leaf</tissue>
    </source>
</reference>
<dbReference type="Proteomes" id="UP000823749">
    <property type="component" value="Chromosome 9"/>
</dbReference>
<name>A0AAV6J4M6_9ERIC</name>
<dbReference type="PANTHER" id="PTHR45786:SF75">
    <property type="entry name" value="ATP-DEPENDENT DNA HELICASE"/>
    <property type="match status" value="1"/>
</dbReference>
<accession>A0AAV6J4M6</accession>
<keyword evidence="2" id="KW-1185">Reference proteome</keyword>
<evidence type="ECO:0000313" key="1">
    <source>
        <dbReference type="EMBL" id="KAG5533659.1"/>
    </source>
</evidence>
<evidence type="ECO:0000313" key="2">
    <source>
        <dbReference type="Proteomes" id="UP000823749"/>
    </source>
</evidence>
<dbReference type="EMBL" id="JACTNZ010000009">
    <property type="protein sequence ID" value="KAG5533659.1"/>
    <property type="molecule type" value="Genomic_DNA"/>
</dbReference>
<proteinExistence type="predicted"/>
<dbReference type="AlphaFoldDB" id="A0AAV6J4M6"/>
<sequence length="162" mass="19027">MVELYSGTTAESTHFLQYIRPYNNAFMFTSFGVHLDRKLAIRYKGIYTFRAQDHTSKAPTVSQVAAIWYEDEDATEIIERNIIVQKHDGYGQQIRYYFGCYDSLQYPLLFPYGEPGNVLFTHGRLEHPKLSTGPSHLVWFYILKPWFDITLRFICVLNLHFV</sequence>